<dbReference type="Pfam" id="PF01479">
    <property type="entry name" value="S4"/>
    <property type="match status" value="1"/>
</dbReference>
<name>A0AAU7LTR5_9BURK</name>
<proteinExistence type="predicted"/>
<dbReference type="GO" id="GO:0006396">
    <property type="term" value="P:RNA processing"/>
    <property type="evidence" value="ECO:0007669"/>
    <property type="project" value="UniProtKB-ARBA"/>
</dbReference>
<protein>
    <recommendedName>
        <fullName evidence="4">Dual-specificity RNA pseudouridine synthase RluF</fullName>
        <ecNumber evidence="3">5.4.99.21</ecNumber>
    </recommendedName>
    <alternativeName>
        <fullName evidence="6">23S rRNA pseudouridine(2604) synthase</fullName>
    </alternativeName>
    <alternativeName>
        <fullName evidence="8">Ribosomal large subunit pseudouridine synthase F</fullName>
    </alternativeName>
    <alternativeName>
        <fullName evidence="7">rRNA pseudouridylate synthase F</fullName>
    </alternativeName>
    <alternativeName>
        <fullName evidence="9">rRNA-uridine isomerase F</fullName>
    </alternativeName>
    <alternativeName>
        <fullName evidence="5">tRNA(Tyr) pseudouridine(35) synthase</fullName>
    </alternativeName>
</protein>
<dbReference type="PROSITE" id="PS50889">
    <property type="entry name" value="S4"/>
    <property type="match status" value="1"/>
</dbReference>
<dbReference type="CDD" id="cd00165">
    <property type="entry name" value="S4"/>
    <property type="match status" value="1"/>
</dbReference>
<evidence type="ECO:0000256" key="2">
    <source>
        <dbReference type="ARBA" id="ARBA00036535"/>
    </source>
</evidence>
<dbReference type="GO" id="GO:0001522">
    <property type="term" value="P:pseudouridine synthesis"/>
    <property type="evidence" value="ECO:0007669"/>
    <property type="project" value="InterPro"/>
</dbReference>
<evidence type="ECO:0000256" key="6">
    <source>
        <dbReference type="ARBA" id="ARBA00041697"/>
    </source>
</evidence>
<evidence type="ECO:0000256" key="1">
    <source>
        <dbReference type="ARBA" id="ARBA00036390"/>
    </source>
</evidence>
<dbReference type="InterPro" id="IPR050343">
    <property type="entry name" value="RsuA_PseudoU_synthase"/>
</dbReference>
<organism evidence="12">
    <name type="scientific">Polaromonas hydrogenivorans</name>
    <dbReference type="NCBI Taxonomy" id="335476"/>
    <lineage>
        <taxon>Bacteria</taxon>
        <taxon>Pseudomonadati</taxon>
        <taxon>Pseudomonadota</taxon>
        <taxon>Betaproteobacteria</taxon>
        <taxon>Burkholderiales</taxon>
        <taxon>Comamonadaceae</taxon>
        <taxon>Polaromonas</taxon>
    </lineage>
</organism>
<evidence type="ECO:0000256" key="4">
    <source>
        <dbReference type="ARBA" id="ARBA00039989"/>
    </source>
</evidence>
<dbReference type="Gene3D" id="3.30.2350.10">
    <property type="entry name" value="Pseudouridine synthase"/>
    <property type="match status" value="1"/>
</dbReference>
<keyword evidence="10" id="KW-0694">RNA-binding</keyword>
<evidence type="ECO:0000313" key="12">
    <source>
        <dbReference type="EMBL" id="XBP71036.1"/>
    </source>
</evidence>
<dbReference type="InterPro" id="IPR002942">
    <property type="entry name" value="S4_RNA-bd"/>
</dbReference>
<evidence type="ECO:0000256" key="5">
    <source>
        <dbReference type="ARBA" id="ARBA00041420"/>
    </source>
</evidence>
<evidence type="ECO:0000256" key="9">
    <source>
        <dbReference type="ARBA" id="ARBA00043147"/>
    </source>
</evidence>
<reference evidence="12" key="1">
    <citation type="submission" date="2024-05" db="EMBL/GenBank/DDBJ databases">
        <authorList>
            <person name="Bunk B."/>
            <person name="Swiderski J."/>
            <person name="Sproer C."/>
            <person name="Thiel V."/>
        </authorList>
    </citation>
    <scope>NUCLEOTIDE SEQUENCE</scope>
    <source>
        <strain evidence="12">DSM 17735</strain>
    </source>
</reference>
<dbReference type="Gene3D" id="3.10.290.10">
    <property type="entry name" value="RNA-binding S4 domain"/>
    <property type="match status" value="1"/>
</dbReference>
<comment type="catalytic activity">
    <reaction evidence="1">
        <text>uridine(35) in tRNA(Tyr) = pseudouridine(35) in tRNA(Tyr)</text>
        <dbReference type="Rhea" id="RHEA:60556"/>
        <dbReference type="Rhea" id="RHEA-COMP:15607"/>
        <dbReference type="Rhea" id="RHEA-COMP:15608"/>
        <dbReference type="ChEBI" id="CHEBI:65314"/>
        <dbReference type="ChEBI" id="CHEBI:65315"/>
    </reaction>
</comment>
<dbReference type="InterPro" id="IPR020103">
    <property type="entry name" value="PsdUridine_synth_cat_dom_sf"/>
</dbReference>
<dbReference type="SUPFAM" id="SSF55174">
    <property type="entry name" value="Alpha-L RNA-binding motif"/>
    <property type="match status" value="1"/>
</dbReference>
<dbReference type="EMBL" id="CP157675">
    <property type="protein sequence ID" value="XBP71036.1"/>
    <property type="molecule type" value="Genomic_DNA"/>
</dbReference>
<feature type="domain" description="RNA-binding S4" evidence="11">
    <location>
        <begin position="5"/>
        <end position="63"/>
    </location>
</feature>
<dbReference type="GO" id="GO:0160138">
    <property type="term" value="F:23S rRNA pseudouridine(2604) synthase activity"/>
    <property type="evidence" value="ECO:0007669"/>
    <property type="project" value="UniProtKB-EC"/>
</dbReference>
<evidence type="ECO:0000256" key="3">
    <source>
        <dbReference type="ARBA" id="ARBA00038922"/>
    </source>
</evidence>
<sequence length="251" mass="27601">MTEPVRLAKRLAEMLACSRREAEQYIEGGFVTVDGVVVEEPQFRVQNESIVLSPDASLLALTPVTILLHKPAGYEASDAPGANPASAGKTAAQLLTAANHASDDRSGIRPLKKHFSSSELVTPLATAASGLVVFSGDWRVVRKLREDARVLEHEVVVEVSGEIKPGGLERLNRIDHGFTYRGALLPPAKVSWQSETRLRFALKGEVPGQIAYMCDSVGLKIEAMKRLRVGRMPLSQLQPGQWRYLMPYERF</sequence>
<evidence type="ECO:0000259" key="11">
    <source>
        <dbReference type="SMART" id="SM00363"/>
    </source>
</evidence>
<dbReference type="SUPFAM" id="SSF55120">
    <property type="entry name" value="Pseudouridine synthase"/>
    <property type="match status" value="1"/>
</dbReference>
<evidence type="ECO:0000256" key="8">
    <source>
        <dbReference type="ARBA" id="ARBA00042890"/>
    </source>
</evidence>
<dbReference type="PANTHER" id="PTHR47683">
    <property type="entry name" value="PSEUDOURIDINE SYNTHASE FAMILY PROTEIN-RELATED"/>
    <property type="match status" value="1"/>
</dbReference>
<dbReference type="InterPro" id="IPR036986">
    <property type="entry name" value="S4_RNA-bd_sf"/>
</dbReference>
<dbReference type="AlphaFoldDB" id="A0AAU7LTR5"/>
<dbReference type="PANTHER" id="PTHR47683:SF2">
    <property type="entry name" value="RNA-BINDING S4 DOMAIN-CONTAINING PROTEIN"/>
    <property type="match status" value="1"/>
</dbReference>
<accession>A0AAU7LTR5</accession>
<comment type="catalytic activity">
    <reaction evidence="2">
        <text>uridine(2604) in 23S rRNA = pseudouridine(2604) in 23S rRNA</text>
        <dbReference type="Rhea" id="RHEA:38875"/>
        <dbReference type="Rhea" id="RHEA-COMP:10093"/>
        <dbReference type="Rhea" id="RHEA-COMP:10094"/>
        <dbReference type="ChEBI" id="CHEBI:65314"/>
        <dbReference type="ChEBI" id="CHEBI:65315"/>
        <dbReference type="EC" id="5.4.99.21"/>
    </reaction>
</comment>
<dbReference type="CDD" id="cd02555">
    <property type="entry name" value="PSSA_1"/>
    <property type="match status" value="1"/>
</dbReference>
<gene>
    <name evidence="12" type="ORF">ABLV49_04295</name>
</gene>
<dbReference type="GO" id="GO:0003723">
    <property type="term" value="F:RNA binding"/>
    <property type="evidence" value="ECO:0007669"/>
    <property type="project" value="UniProtKB-KW"/>
</dbReference>
<dbReference type="EC" id="5.4.99.21" evidence="3"/>
<dbReference type="RefSeq" id="WP_349280350.1">
    <property type="nucleotide sequence ID" value="NZ_CP157675.1"/>
</dbReference>
<evidence type="ECO:0000256" key="10">
    <source>
        <dbReference type="PROSITE-ProRule" id="PRU00182"/>
    </source>
</evidence>
<evidence type="ECO:0000256" key="7">
    <source>
        <dbReference type="ARBA" id="ARBA00042843"/>
    </source>
</evidence>
<dbReference type="SMART" id="SM00363">
    <property type="entry name" value="S4"/>
    <property type="match status" value="1"/>
</dbReference>